<dbReference type="EMBL" id="AANZ01000006">
    <property type="protein sequence ID" value="EAQ80997.1"/>
    <property type="molecule type" value="Genomic_DNA"/>
</dbReference>
<evidence type="ECO:0000313" key="1">
    <source>
        <dbReference type="EMBL" id="EAQ80997.1"/>
    </source>
</evidence>
<dbReference type="HOGENOM" id="CLU_2951060_0_0_0"/>
<protein>
    <submittedName>
        <fullName evidence="1">Uncharacterized protein</fullName>
    </submittedName>
</protein>
<reference evidence="1 2" key="1">
    <citation type="submission" date="2006-02" db="EMBL/GenBank/DDBJ databases">
        <authorList>
            <person name="Amann R."/>
            <person name="Ferriera S."/>
            <person name="Johnson J."/>
            <person name="Kravitz S."/>
            <person name="Halpern A."/>
            <person name="Remington K."/>
            <person name="Beeson K."/>
            <person name="Tran B."/>
            <person name="Rogers Y.-H."/>
            <person name="Friedman R."/>
            <person name="Venter J.C."/>
        </authorList>
    </citation>
    <scope>NUCLEOTIDE SEQUENCE [LARGE SCALE GENOMIC DNA]</scope>
    <source>
        <strain evidence="1 2">DSM 3645</strain>
    </source>
</reference>
<proteinExistence type="predicted"/>
<organism evidence="1 2">
    <name type="scientific">Blastopirellula marina DSM 3645</name>
    <dbReference type="NCBI Taxonomy" id="314230"/>
    <lineage>
        <taxon>Bacteria</taxon>
        <taxon>Pseudomonadati</taxon>
        <taxon>Planctomycetota</taxon>
        <taxon>Planctomycetia</taxon>
        <taxon>Pirellulales</taxon>
        <taxon>Pirellulaceae</taxon>
        <taxon>Blastopirellula</taxon>
    </lineage>
</organism>
<accession>A3ZQQ9</accession>
<evidence type="ECO:0000313" key="2">
    <source>
        <dbReference type="Proteomes" id="UP000004358"/>
    </source>
</evidence>
<gene>
    <name evidence="1" type="ORF">DSM3645_20537</name>
</gene>
<sequence>MFSSFFSCKVRKQSSGVGEAKNLFDPTIANRYDRFAQPTDRLTIHPPCITKKRNAKVKT</sequence>
<comment type="caution">
    <text evidence="1">The sequence shown here is derived from an EMBL/GenBank/DDBJ whole genome shotgun (WGS) entry which is preliminary data.</text>
</comment>
<dbReference type="AlphaFoldDB" id="A3ZQQ9"/>
<name>A3ZQQ9_9BACT</name>
<dbReference type="Proteomes" id="UP000004358">
    <property type="component" value="Unassembled WGS sequence"/>
</dbReference>